<reference evidence="3 4" key="1">
    <citation type="submission" date="2009-11" db="EMBL/GenBank/DDBJ databases">
        <title>Annotation of Allomyces macrogynus ATCC 38327.</title>
        <authorList>
            <consortium name="The Broad Institute Genome Sequencing Platform"/>
            <person name="Russ C."/>
            <person name="Cuomo C."/>
            <person name="Burger G."/>
            <person name="Gray M.W."/>
            <person name="Holland P.W.H."/>
            <person name="King N."/>
            <person name="Lang F.B.F."/>
            <person name="Roger A.J."/>
            <person name="Ruiz-Trillo I."/>
            <person name="Young S.K."/>
            <person name="Zeng Q."/>
            <person name="Gargeya S."/>
            <person name="Fitzgerald M."/>
            <person name="Haas B."/>
            <person name="Abouelleil A."/>
            <person name="Alvarado L."/>
            <person name="Arachchi H.M."/>
            <person name="Berlin A."/>
            <person name="Chapman S.B."/>
            <person name="Gearin G."/>
            <person name="Goldberg J."/>
            <person name="Griggs A."/>
            <person name="Gujja S."/>
            <person name="Hansen M."/>
            <person name="Heiman D."/>
            <person name="Howarth C."/>
            <person name="Larimer J."/>
            <person name="Lui A."/>
            <person name="MacDonald P.J.P."/>
            <person name="McCowen C."/>
            <person name="Montmayeur A."/>
            <person name="Murphy C."/>
            <person name="Neiman D."/>
            <person name="Pearson M."/>
            <person name="Priest M."/>
            <person name="Roberts A."/>
            <person name="Saif S."/>
            <person name="Shea T."/>
            <person name="Sisk P."/>
            <person name="Stolte C."/>
            <person name="Sykes S."/>
            <person name="Wortman J."/>
            <person name="Nusbaum C."/>
            <person name="Birren B."/>
        </authorList>
    </citation>
    <scope>NUCLEOTIDE SEQUENCE [LARGE SCALE GENOMIC DNA]</scope>
    <source>
        <strain evidence="3 4">ATCC 38327</strain>
    </source>
</reference>
<feature type="region of interest" description="Disordered" evidence="2">
    <location>
        <begin position="251"/>
        <end position="300"/>
    </location>
</feature>
<dbReference type="AlphaFoldDB" id="A0A0L0RUU5"/>
<evidence type="ECO:0000313" key="4">
    <source>
        <dbReference type="Proteomes" id="UP000054350"/>
    </source>
</evidence>
<name>A0A0L0RUU5_ALLM3</name>
<sequence>MTIPPAPARGLAGIAAPASATPSLDNDRDVALALAAAAAGDSDPLTALLTAHRAAHDLIQQEAAYWQRKAAASAAEAARLQEAVARAEGAEYRAQARIEDLTKQLDSARITSATAAAAAPAAAHDDHTVPVDEDDLVELARAVGTDAAAETDDSLVRHAARRLRAQEAELRQLRDDVHELGAALETATVHVAELEDHVRAVTADVTHLDDLNKSLMEENEAFQMLLSERTVAGEFYLSPAAHGKEDEFAAVRPMSPAEAPLSPVTPGDPDDRGGARGLVARRRNGEARSGGQGCGQGPGR</sequence>
<evidence type="ECO:0008006" key="5">
    <source>
        <dbReference type="Google" id="ProtNLM"/>
    </source>
</evidence>
<keyword evidence="4" id="KW-1185">Reference proteome</keyword>
<dbReference type="Proteomes" id="UP000054350">
    <property type="component" value="Unassembled WGS sequence"/>
</dbReference>
<evidence type="ECO:0000256" key="1">
    <source>
        <dbReference type="SAM" id="Coils"/>
    </source>
</evidence>
<accession>A0A0L0RUU5</accession>
<feature type="coiled-coil region" evidence="1">
    <location>
        <begin position="156"/>
        <end position="183"/>
    </location>
</feature>
<reference evidence="4" key="2">
    <citation type="submission" date="2009-11" db="EMBL/GenBank/DDBJ databases">
        <title>The Genome Sequence of Allomyces macrogynus strain ATCC 38327.</title>
        <authorList>
            <consortium name="The Broad Institute Genome Sequencing Platform"/>
            <person name="Russ C."/>
            <person name="Cuomo C."/>
            <person name="Shea T."/>
            <person name="Young S.K."/>
            <person name="Zeng Q."/>
            <person name="Koehrsen M."/>
            <person name="Haas B."/>
            <person name="Borodovsky M."/>
            <person name="Guigo R."/>
            <person name="Alvarado L."/>
            <person name="Berlin A."/>
            <person name="Borenstein D."/>
            <person name="Chen Z."/>
            <person name="Engels R."/>
            <person name="Freedman E."/>
            <person name="Gellesch M."/>
            <person name="Goldberg J."/>
            <person name="Griggs A."/>
            <person name="Gujja S."/>
            <person name="Heiman D."/>
            <person name="Hepburn T."/>
            <person name="Howarth C."/>
            <person name="Jen D."/>
            <person name="Larson L."/>
            <person name="Lewis B."/>
            <person name="Mehta T."/>
            <person name="Park D."/>
            <person name="Pearson M."/>
            <person name="Roberts A."/>
            <person name="Saif S."/>
            <person name="Shenoy N."/>
            <person name="Sisk P."/>
            <person name="Stolte C."/>
            <person name="Sykes S."/>
            <person name="Walk T."/>
            <person name="White J."/>
            <person name="Yandava C."/>
            <person name="Burger G."/>
            <person name="Gray M.W."/>
            <person name="Holland P.W.H."/>
            <person name="King N."/>
            <person name="Lang F.B.F."/>
            <person name="Roger A.J."/>
            <person name="Ruiz-Trillo I."/>
            <person name="Lander E."/>
            <person name="Nusbaum C."/>
        </authorList>
    </citation>
    <scope>NUCLEOTIDE SEQUENCE [LARGE SCALE GENOMIC DNA]</scope>
    <source>
        <strain evidence="4">ATCC 38327</strain>
    </source>
</reference>
<feature type="compositionally biased region" description="Gly residues" evidence="2">
    <location>
        <begin position="288"/>
        <end position="300"/>
    </location>
</feature>
<dbReference type="VEuPathDB" id="FungiDB:AMAG_00177"/>
<evidence type="ECO:0000256" key="2">
    <source>
        <dbReference type="SAM" id="MobiDB-lite"/>
    </source>
</evidence>
<gene>
    <name evidence="3" type="ORF">AMAG_00177</name>
</gene>
<organism evidence="3 4">
    <name type="scientific">Allomyces macrogynus (strain ATCC 38327)</name>
    <name type="common">Allomyces javanicus var. macrogynus</name>
    <dbReference type="NCBI Taxonomy" id="578462"/>
    <lineage>
        <taxon>Eukaryota</taxon>
        <taxon>Fungi</taxon>
        <taxon>Fungi incertae sedis</taxon>
        <taxon>Blastocladiomycota</taxon>
        <taxon>Blastocladiomycetes</taxon>
        <taxon>Blastocladiales</taxon>
        <taxon>Blastocladiaceae</taxon>
        <taxon>Allomyces</taxon>
    </lineage>
</organism>
<keyword evidence="1" id="KW-0175">Coiled coil</keyword>
<proteinExistence type="predicted"/>
<dbReference type="EMBL" id="GG745328">
    <property type="protein sequence ID" value="KNE54182.1"/>
    <property type="molecule type" value="Genomic_DNA"/>
</dbReference>
<protein>
    <recommendedName>
        <fullName evidence="5">Autophagy-related protein 16 domain-containing protein</fullName>
    </recommendedName>
</protein>
<dbReference type="OrthoDB" id="2121319at2759"/>
<evidence type="ECO:0000313" key="3">
    <source>
        <dbReference type="EMBL" id="KNE54182.1"/>
    </source>
</evidence>